<dbReference type="PANTHER" id="PTHR30221:SF1">
    <property type="entry name" value="SMALL-CONDUCTANCE MECHANOSENSITIVE CHANNEL"/>
    <property type="match status" value="1"/>
</dbReference>
<gene>
    <name evidence="7" type="ORF">SAMN05216206_2357</name>
</gene>
<feature type="transmembrane region" description="Helical" evidence="5">
    <location>
        <begin position="26"/>
        <end position="44"/>
    </location>
</feature>
<evidence type="ECO:0000256" key="5">
    <source>
        <dbReference type="RuleBase" id="RU369025"/>
    </source>
</evidence>
<evidence type="ECO:0000256" key="2">
    <source>
        <dbReference type="ARBA" id="ARBA00022692"/>
    </source>
</evidence>
<feature type="domain" description="Mechanosensitive ion channel MscS" evidence="6">
    <location>
        <begin position="107"/>
        <end position="173"/>
    </location>
</feature>
<keyword evidence="4 5" id="KW-0472">Membrane</keyword>
<dbReference type="Gene3D" id="2.30.30.60">
    <property type="match status" value="1"/>
</dbReference>
<dbReference type="Gene3D" id="1.10.287.1260">
    <property type="match status" value="1"/>
</dbReference>
<evidence type="ECO:0000256" key="1">
    <source>
        <dbReference type="ARBA" id="ARBA00004370"/>
    </source>
</evidence>
<comment type="function">
    <text evidence="5">Mechanosensitive channel that participates in the regulation of osmotic pressure changes within the cell, opening in response to stretch forces in the membrane lipid bilayer, without the need for other proteins. Contributes to normal resistance to hypoosmotic shock. Forms an ion channel of 1.0 nanosiemens conductance with a slight preference for anions.</text>
</comment>
<evidence type="ECO:0000313" key="7">
    <source>
        <dbReference type="EMBL" id="SFI54337.1"/>
    </source>
</evidence>
<protein>
    <recommendedName>
        <fullName evidence="5">Small-conductance mechanosensitive channel</fullName>
    </recommendedName>
</protein>
<dbReference type="EMBL" id="FOQL01000003">
    <property type="protein sequence ID" value="SFI54337.1"/>
    <property type="molecule type" value="Genomic_DNA"/>
</dbReference>
<evidence type="ECO:0000256" key="4">
    <source>
        <dbReference type="ARBA" id="ARBA00023136"/>
    </source>
</evidence>
<dbReference type="InterPro" id="IPR045275">
    <property type="entry name" value="MscS_archaea/bacteria_type"/>
</dbReference>
<proteinExistence type="inferred from homology"/>
<dbReference type="OrthoDB" id="9775207at2"/>
<feature type="transmembrane region" description="Helical" evidence="5">
    <location>
        <begin position="85"/>
        <end position="105"/>
    </location>
</feature>
<dbReference type="Proteomes" id="UP000243606">
    <property type="component" value="Unassembled WGS sequence"/>
</dbReference>
<feature type="transmembrane region" description="Helical" evidence="5">
    <location>
        <begin position="56"/>
        <end position="79"/>
    </location>
</feature>
<dbReference type="Pfam" id="PF00924">
    <property type="entry name" value="MS_channel_2nd"/>
    <property type="match status" value="1"/>
</dbReference>
<comment type="similarity">
    <text evidence="5">Belongs to the MscS (TC 1.A.23) family.</text>
</comment>
<organism evidence="7 8">
    <name type="scientific">Pseudomonas guineae</name>
    <dbReference type="NCBI Taxonomy" id="425504"/>
    <lineage>
        <taxon>Bacteria</taxon>
        <taxon>Pseudomonadati</taxon>
        <taxon>Pseudomonadota</taxon>
        <taxon>Gammaproteobacteria</taxon>
        <taxon>Pseudomonadales</taxon>
        <taxon>Pseudomonadaceae</taxon>
        <taxon>Pseudomonas</taxon>
    </lineage>
</organism>
<evidence type="ECO:0000259" key="6">
    <source>
        <dbReference type="Pfam" id="PF00924"/>
    </source>
</evidence>
<keyword evidence="5" id="KW-0406">Ion transport</keyword>
<keyword evidence="5" id="KW-0813">Transport</keyword>
<dbReference type="PANTHER" id="PTHR30221">
    <property type="entry name" value="SMALL-CONDUCTANCE MECHANOSENSITIVE CHANNEL"/>
    <property type="match status" value="1"/>
</dbReference>
<comment type="caution">
    <text evidence="5">Lacks conserved residue(s) required for the propagation of feature annotation.</text>
</comment>
<accession>A0A1I3J276</accession>
<sequence length="272" mass="30241">MAAVHENQQKTAQLIYDLQDISFTKIGLILFGTWLIVLTARRLLPYLAERGPSQLRLYLLGGVPIIRMLMLVIAVLWVIPIIFNITFQNFLIISGALGVAVGFAFKDYVSSLIAGMVAIFERPYRPGDWVEIDGDYGEVRTVGMRAIEICTADDNVIHVPHDKIWKNNISNANDGSHTLMCVTSFYVAPDHDPAKVRAVLRDVAMTSAFLEYDKPVLVMLTQTPLATHYQLKAYPFDLRDQFEFVSDLTIRGKHALADAGATEVQAISSLAG</sequence>
<keyword evidence="8" id="KW-1185">Reference proteome</keyword>
<comment type="subcellular location">
    <subcellularLocation>
        <location evidence="5">Cell inner membrane</location>
        <topology evidence="5">Multi-pass membrane protein</topology>
    </subcellularLocation>
    <subcellularLocation>
        <location evidence="1">Membrane</location>
    </subcellularLocation>
</comment>
<dbReference type="RefSeq" id="WP_090242145.1">
    <property type="nucleotide sequence ID" value="NZ_CAXBNE010000109.1"/>
</dbReference>
<dbReference type="STRING" id="425504.SAMN05216206_2357"/>
<evidence type="ECO:0000313" key="8">
    <source>
        <dbReference type="Proteomes" id="UP000243606"/>
    </source>
</evidence>
<keyword evidence="2 5" id="KW-0812">Transmembrane</keyword>
<keyword evidence="5" id="KW-0997">Cell inner membrane</keyword>
<comment type="subunit">
    <text evidence="5">Homoheptamer.</text>
</comment>
<keyword evidence="3 5" id="KW-1133">Transmembrane helix</keyword>
<dbReference type="GO" id="GO:0005886">
    <property type="term" value="C:plasma membrane"/>
    <property type="evidence" value="ECO:0007669"/>
    <property type="project" value="UniProtKB-SubCell"/>
</dbReference>
<evidence type="ECO:0000256" key="3">
    <source>
        <dbReference type="ARBA" id="ARBA00022989"/>
    </source>
</evidence>
<reference evidence="8" key="1">
    <citation type="submission" date="2016-10" db="EMBL/GenBank/DDBJ databases">
        <authorList>
            <person name="Varghese N."/>
            <person name="Submissions S."/>
        </authorList>
    </citation>
    <scope>NUCLEOTIDE SEQUENCE [LARGE SCALE GENOMIC DNA]</scope>
    <source>
        <strain evidence="8">LMG 24016</strain>
    </source>
</reference>
<dbReference type="InterPro" id="IPR010920">
    <property type="entry name" value="LSM_dom_sf"/>
</dbReference>
<keyword evidence="5" id="KW-0407">Ion channel</keyword>
<dbReference type="AlphaFoldDB" id="A0A1I3J276"/>
<dbReference type="InterPro" id="IPR023408">
    <property type="entry name" value="MscS_beta-dom_sf"/>
</dbReference>
<dbReference type="GO" id="GO:0008381">
    <property type="term" value="F:mechanosensitive monoatomic ion channel activity"/>
    <property type="evidence" value="ECO:0007669"/>
    <property type="project" value="InterPro"/>
</dbReference>
<dbReference type="SUPFAM" id="SSF50182">
    <property type="entry name" value="Sm-like ribonucleoproteins"/>
    <property type="match status" value="1"/>
</dbReference>
<dbReference type="InterPro" id="IPR006685">
    <property type="entry name" value="MscS_channel_2nd"/>
</dbReference>
<name>A0A1I3J276_9PSED</name>
<keyword evidence="5" id="KW-1003">Cell membrane</keyword>